<accession>A0A1I8I5C8</accession>
<feature type="compositionally biased region" description="Gly residues" evidence="1">
    <location>
        <begin position="154"/>
        <end position="167"/>
    </location>
</feature>
<feature type="compositionally biased region" description="Basic and acidic residues" evidence="1">
    <location>
        <begin position="256"/>
        <end position="268"/>
    </location>
</feature>
<feature type="compositionally biased region" description="Acidic residues" evidence="1">
    <location>
        <begin position="83"/>
        <end position="96"/>
    </location>
</feature>
<feature type="compositionally biased region" description="Basic and acidic residues" evidence="1">
    <location>
        <begin position="227"/>
        <end position="243"/>
    </location>
</feature>
<feature type="compositionally biased region" description="Polar residues" evidence="1">
    <location>
        <begin position="52"/>
        <end position="61"/>
    </location>
</feature>
<dbReference type="WBParaSite" id="maker-uti_cns_0009919-snap-gene-0.3-mRNA-1">
    <property type="protein sequence ID" value="maker-uti_cns_0009919-snap-gene-0.3-mRNA-1"/>
    <property type="gene ID" value="maker-uti_cns_0009919-snap-gene-0.3"/>
</dbReference>
<feature type="compositionally biased region" description="Polar residues" evidence="1">
    <location>
        <begin position="292"/>
        <end position="312"/>
    </location>
</feature>
<dbReference type="AlphaFoldDB" id="A0A1I8I5C8"/>
<proteinExistence type="predicted"/>
<evidence type="ECO:0000313" key="2">
    <source>
        <dbReference type="Proteomes" id="UP000095280"/>
    </source>
</evidence>
<sequence>MNAYRMKSISVDHGPPPATAAAAASASIAAIAAAAAAAAASTSVAKDDDENLTTTTSNQGTEAEAAPVQVTTVALVTNRRDDAYEESQAEPCDEGEPSSSSNTAALEQPEKLVEFAGGGRTITTQPPKSGTKARPMLDSRKKSVSADSPDKAACGGGSGGGADGGGRWTSVPHRLEDDTKKKSSSFTNTNFIESQAPPNPHRRKQMQFGRNKSLSVDQDNTGSARLRHVELSDESICPRERLGSEASSSRQSASRESPRRHFGEDSQLRAKRRLQWKMKSFSLDSPDVKENLTGTAGSNLQGTQQHPSTGTDETAADELNSLGATGVSVSTIETTKLRDSRLSGNLFVVLYDFKARHRDEMDLR</sequence>
<dbReference type="Proteomes" id="UP000095280">
    <property type="component" value="Unplaced"/>
</dbReference>
<protein>
    <submittedName>
        <fullName evidence="3">Serine-rich adhesin for platelets</fullName>
    </submittedName>
</protein>
<feature type="region of interest" description="Disordered" evidence="1">
    <location>
        <begin position="39"/>
        <end position="269"/>
    </location>
</feature>
<reference evidence="3" key="1">
    <citation type="submission" date="2016-11" db="UniProtKB">
        <authorList>
            <consortium name="WormBaseParasite"/>
        </authorList>
    </citation>
    <scope>IDENTIFICATION</scope>
</reference>
<evidence type="ECO:0000313" key="3">
    <source>
        <dbReference type="WBParaSite" id="maker-uti_cns_0009919-snap-gene-0.3-mRNA-1"/>
    </source>
</evidence>
<feature type="region of interest" description="Disordered" evidence="1">
    <location>
        <begin position="285"/>
        <end position="314"/>
    </location>
</feature>
<name>A0A1I8I5C8_9PLAT</name>
<feature type="compositionally biased region" description="Polar residues" evidence="1">
    <location>
        <begin position="184"/>
        <end position="193"/>
    </location>
</feature>
<evidence type="ECO:0000256" key="1">
    <source>
        <dbReference type="SAM" id="MobiDB-lite"/>
    </source>
</evidence>
<organism evidence="2 3">
    <name type="scientific">Macrostomum lignano</name>
    <dbReference type="NCBI Taxonomy" id="282301"/>
    <lineage>
        <taxon>Eukaryota</taxon>
        <taxon>Metazoa</taxon>
        <taxon>Spiralia</taxon>
        <taxon>Lophotrochozoa</taxon>
        <taxon>Platyhelminthes</taxon>
        <taxon>Rhabditophora</taxon>
        <taxon>Macrostomorpha</taxon>
        <taxon>Macrostomida</taxon>
        <taxon>Macrostomidae</taxon>
        <taxon>Macrostomum</taxon>
    </lineage>
</organism>
<feature type="compositionally biased region" description="Polar residues" evidence="1">
    <location>
        <begin position="208"/>
        <end position="223"/>
    </location>
</feature>
<feature type="compositionally biased region" description="Low complexity" evidence="1">
    <location>
        <begin position="244"/>
        <end position="255"/>
    </location>
</feature>
<keyword evidence="2" id="KW-1185">Reference proteome</keyword>